<dbReference type="AlphaFoldDB" id="A0A1V4IG55"/>
<evidence type="ECO:0000313" key="2">
    <source>
        <dbReference type="Proteomes" id="UP000190648"/>
    </source>
</evidence>
<reference evidence="1 2" key="1">
    <citation type="submission" date="2016-02" db="EMBL/GenBank/DDBJ databases">
        <title>Band-tailed pigeon sequencing and assembly.</title>
        <authorList>
            <person name="Soares A.E."/>
            <person name="Novak B.J."/>
            <person name="Rice E.S."/>
            <person name="O'Connell B."/>
            <person name="Chang D."/>
            <person name="Weber S."/>
            <person name="Shapiro B."/>
        </authorList>
    </citation>
    <scope>NUCLEOTIDE SEQUENCE [LARGE SCALE GENOMIC DNA]</scope>
    <source>
        <strain evidence="1">BTP2013</strain>
        <tissue evidence="1">Blood</tissue>
    </source>
</reference>
<accession>A0A1V4IG55</accession>
<comment type="caution">
    <text evidence="1">The sequence shown here is derived from an EMBL/GenBank/DDBJ whole genome shotgun (WGS) entry which is preliminary data.</text>
</comment>
<proteinExistence type="predicted"/>
<protein>
    <submittedName>
        <fullName evidence="1">Uncharacterized protein</fullName>
    </submittedName>
</protein>
<keyword evidence="2" id="KW-1185">Reference proteome</keyword>
<name>A0A1V4IG55_PATFA</name>
<sequence length="159" mass="18523">MLEKLLEKKTYNFKISIGEFRLCACEVIAETRRRATQLEAGLNKHQMPSSHSRNSCGKHQNNLLCSRNTYWHVLRKEENHQLNLVMHQDYLTLQWRAGNLVPGEDGGCFILVEPSPQKVTNTEPEWFKLRPSSRFDNRTRTSESSESPSFFLHFCACHQ</sequence>
<organism evidence="1 2">
    <name type="scientific">Patagioenas fasciata monilis</name>
    <dbReference type="NCBI Taxonomy" id="372326"/>
    <lineage>
        <taxon>Eukaryota</taxon>
        <taxon>Metazoa</taxon>
        <taxon>Chordata</taxon>
        <taxon>Craniata</taxon>
        <taxon>Vertebrata</taxon>
        <taxon>Euteleostomi</taxon>
        <taxon>Archelosauria</taxon>
        <taxon>Archosauria</taxon>
        <taxon>Dinosauria</taxon>
        <taxon>Saurischia</taxon>
        <taxon>Theropoda</taxon>
        <taxon>Coelurosauria</taxon>
        <taxon>Aves</taxon>
        <taxon>Neognathae</taxon>
        <taxon>Neoaves</taxon>
        <taxon>Columbimorphae</taxon>
        <taxon>Columbiformes</taxon>
        <taxon>Columbidae</taxon>
        <taxon>Patagioenas</taxon>
    </lineage>
</organism>
<dbReference type="Proteomes" id="UP000190648">
    <property type="component" value="Unassembled WGS sequence"/>
</dbReference>
<evidence type="ECO:0000313" key="1">
    <source>
        <dbReference type="EMBL" id="OPJ58824.1"/>
    </source>
</evidence>
<dbReference type="EMBL" id="LSYS01009753">
    <property type="protein sequence ID" value="OPJ58824.1"/>
    <property type="molecule type" value="Genomic_DNA"/>
</dbReference>
<gene>
    <name evidence="1" type="ORF">AV530_000570</name>
</gene>